<feature type="region of interest" description="Disordered" evidence="1">
    <location>
        <begin position="14"/>
        <end position="49"/>
    </location>
</feature>
<gene>
    <name evidence="3" type="ORF">G4B88_027460</name>
</gene>
<dbReference type="InterPro" id="IPR036397">
    <property type="entry name" value="RNaseH_sf"/>
</dbReference>
<dbReference type="EMBL" id="JAATIQ010000171">
    <property type="protein sequence ID" value="KAF4374234.1"/>
    <property type="molecule type" value="Genomic_DNA"/>
</dbReference>
<evidence type="ECO:0000313" key="4">
    <source>
        <dbReference type="Proteomes" id="UP000583929"/>
    </source>
</evidence>
<evidence type="ECO:0000256" key="1">
    <source>
        <dbReference type="SAM" id="MobiDB-lite"/>
    </source>
</evidence>
<proteinExistence type="predicted"/>
<evidence type="ECO:0000313" key="3">
    <source>
        <dbReference type="EMBL" id="KAF4374234.1"/>
    </source>
</evidence>
<dbReference type="Pfam" id="PF13456">
    <property type="entry name" value="RVT_3"/>
    <property type="match status" value="1"/>
</dbReference>
<dbReference type="GO" id="GO:0003676">
    <property type="term" value="F:nucleic acid binding"/>
    <property type="evidence" value="ECO:0007669"/>
    <property type="project" value="InterPro"/>
</dbReference>
<feature type="domain" description="RNase H type-1" evidence="2">
    <location>
        <begin position="149"/>
        <end position="240"/>
    </location>
</feature>
<sequence>MVSLSHYSKVIHRRPSIVDEEAPTPSPHCRRRGSTTVPPSPSLSTALSHSAMPSIVNEEAPPPSLHLRLSRLLSLITFKDLDSIRNVQLNILEVGDFPSEDAFAKDYHEAQHNNLDGLSVPVSQQLTHHPQSFSVDGFHEDSTALFVDAALDHNQGLTGIEGQALMQGISWCIASQLKPDFIFSDCQNLVSKVNGVWKDHSALSGLVFQIRLLFSNFPDDSLLHLIRQFNTTTHSLAKEAFRLREEAHEELF</sequence>
<keyword evidence="4" id="KW-1185">Reference proteome</keyword>
<dbReference type="Proteomes" id="UP000583929">
    <property type="component" value="Unassembled WGS sequence"/>
</dbReference>
<comment type="caution">
    <text evidence="3">The sequence shown here is derived from an EMBL/GenBank/DDBJ whole genome shotgun (WGS) entry which is preliminary data.</text>
</comment>
<name>A0A7J6FTZ4_CANSA</name>
<organism evidence="3 4">
    <name type="scientific">Cannabis sativa</name>
    <name type="common">Hemp</name>
    <name type="synonym">Marijuana</name>
    <dbReference type="NCBI Taxonomy" id="3483"/>
    <lineage>
        <taxon>Eukaryota</taxon>
        <taxon>Viridiplantae</taxon>
        <taxon>Streptophyta</taxon>
        <taxon>Embryophyta</taxon>
        <taxon>Tracheophyta</taxon>
        <taxon>Spermatophyta</taxon>
        <taxon>Magnoliopsida</taxon>
        <taxon>eudicotyledons</taxon>
        <taxon>Gunneridae</taxon>
        <taxon>Pentapetalae</taxon>
        <taxon>rosids</taxon>
        <taxon>fabids</taxon>
        <taxon>Rosales</taxon>
        <taxon>Cannabaceae</taxon>
        <taxon>Cannabis</taxon>
    </lineage>
</organism>
<dbReference type="InterPro" id="IPR002156">
    <property type="entry name" value="RNaseH_domain"/>
</dbReference>
<protein>
    <recommendedName>
        <fullName evidence="2">RNase H type-1 domain-containing protein</fullName>
    </recommendedName>
</protein>
<reference evidence="3 4" key="1">
    <citation type="journal article" date="2020" name="bioRxiv">
        <title>Sequence and annotation of 42 cannabis genomes reveals extensive copy number variation in cannabinoid synthesis and pathogen resistance genes.</title>
        <authorList>
            <person name="Mckernan K.J."/>
            <person name="Helbert Y."/>
            <person name="Kane L.T."/>
            <person name="Ebling H."/>
            <person name="Zhang L."/>
            <person name="Liu B."/>
            <person name="Eaton Z."/>
            <person name="Mclaughlin S."/>
            <person name="Kingan S."/>
            <person name="Baybayan P."/>
            <person name="Concepcion G."/>
            <person name="Jordan M."/>
            <person name="Riva A."/>
            <person name="Barbazuk W."/>
            <person name="Harkins T."/>
        </authorList>
    </citation>
    <scope>NUCLEOTIDE SEQUENCE [LARGE SCALE GENOMIC DNA]</scope>
    <source>
        <strain evidence="4">cv. Jamaican Lion 4</strain>
        <tissue evidence="3">Leaf</tissue>
    </source>
</reference>
<dbReference type="Gene3D" id="3.30.420.10">
    <property type="entry name" value="Ribonuclease H-like superfamily/Ribonuclease H"/>
    <property type="match status" value="1"/>
</dbReference>
<feature type="compositionally biased region" description="Low complexity" evidence="1">
    <location>
        <begin position="34"/>
        <end position="49"/>
    </location>
</feature>
<evidence type="ECO:0000259" key="2">
    <source>
        <dbReference type="Pfam" id="PF13456"/>
    </source>
</evidence>
<dbReference type="AlphaFoldDB" id="A0A7J6FTZ4"/>
<accession>A0A7J6FTZ4</accession>
<dbReference type="GO" id="GO:0004523">
    <property type="term" value="F:RNA-DNA hybrid ribonuclease activity"/>
    <property type="evidence" value="ECO:0007669"/>
    <property type="project" value="InterPro"/>
</dbReference>